<feature type="region of interest" description="Disordered" evidence="1">
    <location>
        <begin position="259"/>
        <end position="284"/>
    </location>
</feature>
<dbReference type="PANTHER" id="PTHR23279">
    <property type="entry name" value="DEFECTIVE PROBOSCIS EXTENSION RESPONSE DPR -RELATED"/>
    <property type="match status" value="1"/>
</dbReference>
<evidence type="ECO:0000313" key="6">
    <source>
        <dbReference type="RefSeq" id="XP_022334200.1"/>
    </source>
</evidence>
<dbReference type="InterPro" id="IPR036179">
    <property type="entry name" value="Ig-like_dom_sf"/>
</dbReference>
<dbReference type="InterPro" id="IPR013106">
    <property type="entry name" value="Ig_V-set"/>
</dbReference>
<dbReference type="GO" id="GO:0050808">
    <property type="term" value="P:synapse organization"/>
    <property type="evidence" value="ECO:0007669"/>
    <property type="project" value="TreeGrafter"/>
</dbReference>
<gene>
    <name evidence="4 5 6" type="primary">LOC111131115</name>
</gene>
<sequence>MAKCFFVFKKELIHVLFLTVLVSVGAYNYKRQVRPSFLDTGRRNITVPRGGLAELRCRIRNLGPKEVAWRKLSMDYPLTVGTFVFEKDDHISVDHQNFPGDEAEWNLIIKRAQPRHSGTYECQISATTVHTYHVHLHVLDLPSDSEQGIAVGGTKYVNLYDPITLTCNVTFGRNAQAHLDWFHNGELIKASDAHWVRRLRISDLPTDGRMSVSQLHISYSLQRDAGRYVCRTINYANDEPENGSVDVIVLNRPTANKDISKRTGDKIDTQEGGQAERAGQSGSNRAGHVTVSLLVDFLLVLVVVLR</sequence>
<dbReference type="InterPro" id="IPR003599">
    <property type="entry name" value="Ig_sub"/>
</dbReference>
<accession>A0A8B8E3B3</accession>
<organism evidence="3 5">
    <name type="scientific">Crassostrea virginica</name>
    <name type="common">Eastern oyster</name>
    <dbReference type="NCBI Taxonomy" id="6565"/>
    <lineage>
        <taxon>Eukaryota</taxon>
        <taxon>Metazoa</taxon>
        <taxon>Spiralia</taxon>
        <taxon>Lophotrochozoa</taxon>
        <taxon>Mollusca</taxon>
        <taxon>Bivalvia</taxon>
        <taxon>Autobranchia</taxon>
        <taxon>Pteriomorphia</taxon>
        <taxon>Ostreida</taxon>
        <taxon>Ostreoidea</taxon>
        <taxon>Ostreidae</taxon>
        <taxon>Crassostrea</taxon>
    </lineage>
</organism>
<evidence type="ECO:0000313" key="3">
    <source>
        <dbReference type="Proteomes" id="UP000694844"/>
    </source>
</evidence>
<dbReference type="PANTHER" id="PTHR23279:SF36">
    <property type="entry name" value="DEFECTIVE PROBOSCIS EXTENSION RESPONSE 9, ISOFORM A"/>
    <property type="match status" value="1"/>
</dbReference>
<dbReference type="Pfam" id="PF00047">
    <property type="entry name" value="ig"/>
    <property type="match status" value="1"/>
</dbReference>
<dbReference type="Proteomes" id="UP000694844">
    <property type="component" value="Chromosome 4"/>
</dbReference>
<protein>
    <submittedName>
        <fullName evidence="4 5">Hemicentin-1-like isoform X1</fullName>
    </submittedName>
</protein>
<evidence type="ECO:0000313" key="5">
    <source>
        <dbReference type="RefSeq" id="XP_022334199.1"/>
    </source>
</evidence>
<dbReference type="RefSeq" id="XP_022334199.1">
    <property type="nucleotide sequence ID" value="XM_022478491.1"/>
</dbReference>
<feature type="domain" description="Ig-like" evidence="2">
    <location>
        <begin position="142"/>
        <end position="246"/>
    </location>
</feature>
<dbReference type="AlphaFoldDB" id="A0A8B8E3B3"/>
<dbReference type="InterPro" id="IPR003598">
    <property type="entry name" value="Ig_sub2"/>
</dbReference>
<reference evidence="4 5" key="1">
    <citation type="submission" date="2025-04" db="UniProtKB">
        <authorList>
            <consortium name="RefSeq"/>
        </authorList>
    </citation>
    <scope>IDENTIFICATION</scope>
    <source>
        <tissue evidence="4 5">Whole sample</tissue>
    </source>
</reference>
<dbReference type="InterPro" id="IPR037448">
    <property type="entry name" value="Zig-8"/>
</dbReference>
<dbReference type="InterPro" id="IPR007110">
    <property type="entry name" value="Ig-like_dom"/>
</dbReference>
<feature type="compositionally biased region" description="Basic and acidic residues" evidence="1">
    <location>
        <begin position="259"/>
        <end position="269"/>
    </location>
</feature>
<feature type="domain" description="Ig-like" evidence="2">
    <location>
        <begin position="35"/>
        <end position="135"/>
    </location>
</feature>
<evidence type="ECO:0000259" key="2">
    <source>
        <dbReference type="PROSITE" id="PS50835"/>
    </source>
</evidence>
<dbReference type="Pfam" id="PF07686">
    <property type="entry name" value="V-set"/>
    <property type="match status" value="1"/>
</dbReference>
<dbReference type="SMART" id="SM00409">
    <property type="entry name" value="IG"/>
    <property type="match status" value="2"/>
</dbReference>
<dbReference type="OrthoDB" id="6365338at2759"/>
<dbReference type="InterPro" id="IPR013151">
    <property type="entry name" value="Immunoglobulin_dom"/>
</dbReference>
<proteinExistence type="predicted"/>
<dbReference type="SUPFAM" id="SSF48726">
    <property type="entry name" value="Immunoglobulin"/>
    <property type="match status" value="2"/>
</dbReference>
<dbReference type="InterPro" id="IPR013783">
    <property type="entry name" value="Ig-like_fold"/>
</dbReference>
<evidence type="ECO:0000256" key="1">
    <source>
        <dbReference type="SAM" id="MobiDB-lite"/>
    </source>
</evidence>
<dbReference type="RefSeq" id="XP_022334200.1">
    <property type="nucleotide sequence ID" value="XM_022478492.1"/>
</dbReference>
<evidence type="ECO:0000313" key="4">
    <source>
        <dbReference type="RefSeq" id="XP_022334198.1"/>
    </source>
</evidence>
<keyword evidence="3" id="KW-1185">Reference proteome</keyword>
<dbReference type="RefSeq" id="XP_022334198.1">
    <property type="nucleotide sequence ID" value="XM_022478490.1"/>
</dbReference>
<dbReference type="Gene3D" id="2.60.40.10">
    <property type="entry name" value="Immunoglobulins"/>
    <property type="match status" value="2"/>
</dbReference>
<dbReference type="GO" id="GO:0032589">
    <property type="term" value="C:neuron projection membrane"/>
    <property type="evidence" value="ECO:0007669"/>
    <property type="project" value="TreeGrafter"/>
</dbReference>
<name>A0A8B8E3B3_CRAVI</name>
<dbReference type="GeneID" id="111131115"/>
<dbReference type="PROSITE" id="PS50835">
    <property type="entry name" value="IG_LIKE"/>
    <property type="match status" value="2"/>
</dbReference>
<dbReference type="KEGG" id="cvn:111131115"/>
<dbReference type="SMART" id="SM00408">
    <property type="entry name" value="IGc2"/>
    <property type="match status" value="2"/>
</dbReference>